<evidence type="ECO:0000313" key="2">
    <source>
        <dbReference type="EMBL" id="GJN93273.1"/>
    </source>
</evidence>
<protein>
    <recommendedName>
        <fullName evidence="4">Proteophosphoglycan ppg4</fullName>
    </recommendedName>
</protein>
<dbReference type="Proteomes" id="UP001342314">
    <property type="component" value="Unassembled WGS sequence"/>
</dbReference>
<gene>
    <name evidence="2" type="ORF">Rhopal_006320-T1</name>
</gene>
<dbReference type="AlphaFoldDB" id="A0AAV5GSR3"/>
<comment type="caution">
    <text evidence="2">The sequence shown here is derived from an EMBL/GenBank/DDBJ whole genome shotgun (WGS) entry which is preliminary data.</text>
</comment>
<name>A0AAV5GSR3_9BASI</name>
<feature type="compositionally biased region" description="Low complexity" evidence="1">
    <location>
        <begin position="452"/>
        <end position="465"/>
    </location>
</feature>
<feature type="compositionally biased region" description="Low complexity" evidence="1">
    <location>
        <begin position="433"/>
        <end position="444"/>
    </location>
</feature>
<proteinExistence type="predicted"/>
<evidence type="ECO:0008006" key="4">
    <source>
        <dbReference type="Google" id="ProtNLM"/>
    </source>
</evidence>
<sequence length="520" mass="55711">MPSVSPDPSLRKARSVFDLSPRLGSDSSSNDGFFTWRRWYGASSSPKPAEPAQKLPQTAEDVSRLVREALRRRREADEDRASLSSSRASTTSSSFSRLTTSDRAGWTDSPASTSATWETSASESSAAGAELSGKAAAPRLLRTSGYDQADLDALPTLAYEPASAASCPSPRLRAAQSVATLKAPKLLRRVSSSASIAPVPVESHRAIPHDDASSVLSDYDAFRAGLPSALSPPSAFPPSPALSSSTSSFRSRLASSLRKSASSATLRNPLGLSLFSPAPPLPLDPPPLPPPPPPSASAAAVLRDLLLKHDAAADPSAEPLSPLFDPHLARRRRGRSESDEGDAFPYGADEEEEGEPTLLFQSEQAPYEPTVEQEYRLYDSDAEREEDDPFRPGLPSSTYVSRAVPLAWMAPPSPDRAAFALEQDESPLDSPSAAFPPFDPFAAILPPPPQPIFGQQQQQKQQRGGARPRGARVITKQRSFVDPRTRKLRTAPTVCVTPSTPEKGRFVGRVASGVDWEADE</sequence>
<feature type="compositionally biased region" description="Low complexity" evidence="1">
    <location>
        <begin position="82"/>
        <end position="134"/>
    </location>
</feature>
<keyword evidence="3" id="KW-1185">Reference proteome</keyword>
<accession>A0AAV5GSR3</accession>
<feature type="region of interest" description="Disordered" evidence="1">
    <location>
        <begin position="230"/>
        <end position="249"/>
    </location>
</feature>
<reference evidence="2 3" key="1">
    <citation type="submission" date="2021-12" db="EMBL/GenBank/DDBJ databases">
        <title>High titer production of polyol ester of fatty acids by Rhodotorula paludigena BS15 towards product separation-free biomass refinery.</title>
        <authorList>
            <person name="Mano J."/>
            <person name="Ono H."/>
            <person name="Tanaka T."/>
            <person name="Naito K."/>
            <person name="Sushida H."/>
            <person name="Ike M."/>
            <person name="Tokuyasu K."/>
            <person name="Kitaoka M."/>
        </authorList>
    </citation>
    <scope>NUCLEOTIDE SEQUENCE [LARGE SCALE GENOMIC DNA]</scope>
    <source>
        <strain evidence="2 3">BS15</strain>
    </source>
</reference>
<evidence type="ECO:0000313" key="3">
    <source>
        <dbReference type="Proteomes" id="UP001342314"/>
    </source>
</evidence>
<feature type="region of interest" description="Disordered" evidence="1">
    <location>
        <begin position="258"/>
        <end position="397"/>
    </location>
</feature>
<dbReference type="EMBL" id="BQKY01000013">
    <property type="protein sequence ID" value="GJN93273.1"/>
    <property type="molecule type" value="Genomic_DNA"/>
</dbReference>
<feature type="compositionally biased region" description="Pro residues" evidence="1">
    <location>
        <begin position="277"/>
        <end position="295"/>
    </location>
</feature>
<feature type="compositionally biased region" description="Low complexity" evidence="1">
    <location>
        <begin position="258"/>
        <end position="276"/>
    </location>
</feature>
<feature type="region of interest" description="Disordered" evidence="1">
    <location>
        <begin position="417"/>
        <end position="503"/>
    </location>
</feature>
<organism evidence="2 3">
    <name type="scientific">Rhodotorula paludigena</name>
    <dbReference type="NCBI Taxonomy" id="86838"/>
    <lineage>
        <taxon>Eukaryota</taxon>
        <taxon>Fungi</taxon>
        <taxon>Dikarya</taxon>
        <taxon>Basidiomycota</taxon>
        <taxon>Pucciniomycotina</taxon>
        <taxon>Microbotryomycetes</taxon>
        <taxon>Sporidiobolales</taxon>
        <taxon>Sporidiobolaceae</taxon>
        <taxon>Rhodotorula</taxon>
    </lineage>
</organism>
<evidence type="ECO:0000256" key="1">
    <source>
        <dbReference type="SAM" id="MobiDB-lite"/>
    </source>
</evidence>
<feature type="region of interest" description="Disordered" evidence="1">
    <location>
        <begin position="1"/>
        <end position="134"/>
    </location>
</feature>
<feature type="compositionally biased region" description="Basic and acidic residues" evidence="1">
    <location>
        <begin position="61"/>
        <end position="81"/>
    </location>
</feature>